<dbReference type="Proteomes" id="UP000244060">
    <property type="component" value="Unassembled WGS sequence"/>
</dbReference>
<sequence length="225" mass="24052">MGMRFGGTGIGHPGGGGRAGVDPAALLVVRSHWHELRCRAGGELPGRADIDPRRIEGALGCAFLAERIAPGMARFRLAGMHLADLLGIDVRGIPISTMFGFDSRDRLAEVLGRVFTGPGVGEVWIESPASLGRQALTGRLLLLPLRSEGEPPLVFGCLVTEGEIGRAPRKLTITRSAVEMIEAMPPERPLPRLRLPEFSEAGFEAAPPPPRAKPGRAHLRLVKSD</sequence>
<accession>A0A2T5K9L2</accession>
<dbReference type="EMBL" id="QAOT01000006">
    <property type="protein sequence ID" value="PTR19022.1"/>
    <property type="molecule type" value="Genomic_DNA"/>
</dbReference>
<dbReference type="InterPro" id="IPR009922">
    <property type="entry name" value="DUF1457"/>
</dbReference>
<evidence type="ECO:0000256" key="1">
    <source>
        <dbReference type="SAM" id="MobiDB-lite"/>
    </source>
</evidence>
<dbReference type="AlphaFoldDB" id="A0A2T5K9L2"/>
<evidence type="ECO:0000313" key="2">
    <source>
        <dbReference type="EMBL" id="PTR19022.1"/>
    </source>
</evidence>
<dbReference type="Pfam" id="PF07310">
    <property type="entry name" value="PAS_5"/>
    <property type="match status" value="1"/>
</dbReference>
<gene>
    <name evidence="2" type="ORF">C8J28_106170</name>
</gene>
<proteinExistence type="predicted"/>
<protein>
    <submittedName>
        <fullName evidence="2">PAS domain-containing protein</fullName>
    </submittedName>
</protein>
<dbReference type="OrthoDB" id="8478628at2"/>
<name>A0A2T5K9L2_9RHOB</name>
<reference evidence="2 3" key="1">
    <citation type="submission" date="2018-04" db="EMBL/GenBank/DDBJ databases">
        <title>Genomic Encyclopedia of Type Strains, Phase III (KMG-III): the genomes of soil and plant-associated and newly described type strains.</title>
        <authorList>
            <person name="Whitman W."/>
        </authorList>
    </citation>
    <scope>NUCLEOTIDE SEQUENCE [LARGE SCALE GENOMIC DNA]</scope>
    <source>
        <strain evidence="2 3">KA25</strain>
    </source>
</reference>
<dbReference type="RefSeq" id="WP_108220818.1">
    <property type="nucleotide sequence ID" value="NZ_CP090021.1"/>
</dbReference>
<feature type="region of interest" description="Disordered" evidence="1">
    <location>
        <begin position="199"/>
        <end position="225"/>
    </location>
</feature>
<organism evidence="2 3">
    <name type="scientific">Cereibacter azotoformans</name>
    <dbReference type="NCBI Taxonomy" id="43057"/>
    <lineage>
        <taxon>Bacteria</taxon>
        <taxon>Pseudomonadati</taxon>
        <taxon>Pseudomonadota</taxon>
        <taxon>Alphaproteobacteria</taxon>
        <taxon>Rhodobacterales</taxon>
        <taxon>Paracoccaceae</taxon>
        <taxon>Cereibacter</taxon>
    </lineage>
</organism>
<keyword evidence="3" id="KW-1185">Reference proteome</keyword>
<feature type="compositionally biased region" description="Basic residues" evidence="1">
    <location>
        <begin position="213"/>
        <end position="225"/>
    </location>
</feature>
<comment type="caution">
    <text evidence="2">The sequence shown here is derived from an EMBL/GenBank/DDBJ whole genome shotgun (WGS) entry which is preliminary data.</text>
</comment>
<evidence type="ECO:0000313" key="3">
    <source>
        <dbReference type="Proteomes" id="UP000244060"/>
    </source>
</evidence>